<feature type="transmembrane region" description="Helical" evidence="1">
    <location>
        <begin position="375"/>
        <end position="397"/>
    </location>
</feature>
<gene>
    <name evidence="3" type="ORF">TTHERM_01416280</name>
</gene>
<sequence>MLNMIIITLAIIIQHAVSEEIINARTDSSEISTLINLNLGSPPIPLILQIQIGTKFLENLGQFIFDQSISEIDQKYYEQQKRLGVKQFYDIKQSQTAQIEEPFERQNLLYKSQISGVFVNDILSYKNIQTKYKFACVQNLNSLYQSFYNGVVVFDRLSDNIIDQMYNQNAIRTSDYILSGLKYNVQFGDSNITYNSIDITFDLDAKAEYYNTPSNPLVSNSDTFQIMSYGIYLNDEDISEKIMQKRIILDQITNQQGKLDDTVYIPSSLYQFIQNKYNIPEDKNFQNCAYCQCQEAMNLPEIFLMTEQYRISVKAENYIKKSENDCYITLYIADSFIVSSALLFHQNNKIMYQKQSNSIKIINAQLINHLELNSIIITFPIFSGLIFISLLYISLLWSLNFKQYKQEDLSFMKQSIRFELRKIQ</sequence>
<dbReference type="InParanoid" id="Q229F7"/>
<dbReference type="GeneID" id="7833710"/>
<proteinExistence type="predicted"/>
<feature type="signal peptide" evidence="2">
    <location>
        <begin position="1"/>
        <end position="18"/>
    </location>
</feature>
<dbReference type="RefSeq" id="XP_001029590.2">
    <property type="nucleotide sequence ID" value="XM_001029590.2"/>
</dbReference>
<evidence type="ECO:0000313" key="4">
    <source>
        <dbReference type="Proteomes" id="UP000009168"/>
    </source>
</evidence>
<keyword evidence="1 3" id="KW-0812">Transmembrane</keyword>
<dbReference type="KEGG" id="tet:TTHERM_01416280"/>
<dbReference type="SUPFAM" id="SSF50630">
    <property type="entry name" value="Acid proteases"/>
    <property type="match status" value="1"/>
</dbReference>
<organism evidence="3 4">
    <name type="scientific">Tetrahymena thermophila (strain SB210)</name>
    <dbReference type="NCBI Taxonomy" id="312017"/>
    <lineage>
        <taxon>Eukaryota</taxon>
        <taxon>Sar</taxon>
        <taxon>Alveolata</taxon>
        <taxon>Ciliophora</taxon>
        <taxon>Intramacronucleata</taxon>
        <taxon>Oligohymenophorea</taxon>
        <taxon>Hymenostomatida</taxon>
        <taxon>Tetrahymenina</taxon>
        <taxon>Tetrahymenidae</taxon>
        <taxon>Tetrahymena</taxon>
    </lineage>
</organism>
<evidence type="ECO:0000313" key="3">
    <source>
        <dbReference type="EMBL" id="EAR81927.2"/>
    </source>
</evidence>
<keyword evidence="2" id="KW-0732">Signal</keyword>
<dbReference type="Proteomes" id="UP000009168">
    <property type="component" value="Unassembled WGS sequence"/>
</dbReference>
<evidence type="ECO:0000256" key="2">
    <source>
        <dbReference type="SAM" id="SignalP"/>
    </source>
</evidence>
<dbReference type="InterPro" id="IPR021109">
    <property type="entry name" value="Peptidase_aspartic_dom_sf"/>
</dbReference>
<keyword evidence="1" id="KW-0472">Membrane</keyword>
<accession>Q229F7</accession>
<keyword evidence="4" id="KW-1185">Reference proteome</keyword>
<dbReference type="AlphaFoldDB" id="Q229F7"/>
<protein>
    <submittedName>
        <fullName evidence="3">Transmembrane protein, putative</fullName>
    </submittedName>
</protein>
<keyword evidence="1" id="KW-1133">Transmembrane helix</keyword>
<dbReference type="HOGENOM" id="CLU_054678_0_0_1"/>
<evidence type="ECO:0000256" key="1">
    <source>
        <dbReference type="SAM" id="Phobius"/>
    </source>
</evidence>
<feature type="chain" id="PRO_5004200832" evidence="2">
    <location>
        <begin position="19"/>
        <end position="424"/>
    </location>
</feature>
<reference evidence="4" key="1">
    <citation type="journal article" date="2006" name="PLoS Biol.">
        <title>Macronuclear genome sequence of the ciliate Tetrahymena thermophila, a model eukaryote.</title>
        <authorList>
            <person name="Eisen J.A."/>
            <person name="Coyne R.S."/>
            <person name="Wu M."/>
            <person name="Wu D."/>
            <person name="Thiagarajan M."/>
            <person name="Wortman J.R."/>
            <person name="Badger J.H."/>
            <person name="Ren Q."/>
            <person name="Amedeo P."/>
            <person name="Jones K.M."/>
            <person name="Tallon L.J."/>
            <person name="Delcher A.L."/>
            <person name="Salzberg S.L."/>
            <person name="Silva J.C."/>
            <person name="Haas B.J."/>
            <person name="Majoros W.H."/>
            <person name="Farzad M."/>
            <person name="Carlton J.M."/>
            <person name="Smith R.K. Jr."/>
            <person name="Garg J."/>
            <person name="Pearlman R.E."/>
            <person name="Karrer K.M."/>
            <person name="Sun L."/>
            <person name="Manning G."/>
            <person name="Elde N.C."/>
            <person name="Turkewitz A.P."/>
            <person name="Asai D.J."/>
            <person name="Wilkes D.E."/>
            <person name="Wang Y."/>
            <person name="Cai H."/>
            <person name="Collins K."/>
            <person name="Stewart B.A."/>
            <person name="Lee S.R."/>
            <person name="Wilamowska K."/>
            <person name="Weinberg Z."/>
            <person name="Ruzzo W.L."/>
            <person name="Wloga D."/>
            <person name="Gaertig J."/>
            <person name="Frankel J."/>
            <person name="Tsao C.-C."/>
            <person name="Gorovsky M.A."/>
            <person name="Keeling P.J."/>
            <person name="Waller R.F."/>
            <person name="Patron N.J."/>
            <person name="Cherry J.M."/>
            <person name="Stover N.A."/>
            <person name="Krieger C.J."/>
            <person name="del Toro C."/>
            <person name="Ryder H.F."/>
            <person name="Williamson S.C."/>
            <person name="Barbeau R.A."/>
            <person name="Hamilton E.P."/>
            <person name="Orias E."/>
        </authorList>
    </citation>
    <scope>NUCLEOTIDE SEQUENCE [LARGE SCALE GENOMIC DNA]</scope>
    <source>
        <strain evidence="4">SB210</strain>
    </source>
</reference>
<dbReference type="EMBL" id="GG662674">
    <property type="protein sequence ID" value="EAR81927.2"/>
    <property type="molecule type" value="Genomic_DNA"/>
</dbReference>
<dbReference type="Gene3D" id="2.40.70.10">
    <property type="entry name" value="Acid Proteases"/>
    <property type="match status" value="2"/>
</dbReference>
<name>Q229F7_TETTS</name>